<protein>
    <submittedName>
        <fullName evidence="1">Uncharacterized protein</fullName>
    </submittedName>
</protein>
<reference evidence="1" key="1">
    <citation type="submission" date="2022-07" db="EMBL/GenBank/DDBJ databases">
        <title>Phylogenomic reconstructions and comparative analyses of Kickxellomycotina fungi.</title>
        <authorList>
            <person name="Reynolds N.K."/>
            <person name="Stajich J.E."/>
            <person name="Barry K."/>
            <person name="Grigoriev I.V."/>
            <person name="Crous P."/>
            <person name="Smith M.E."/>
        </authorList>
    </citation>
    <scope>NUCLEOTIDE SEQUENCE</scope>
    <source>
        <strain evidence="1">CBS 109366</strain>
    </source>
</reference>
<dbReference type="Proteomes" id="UP001140234">
    <property type="component" value="Unassembled WGS sequence"/>
</dbReference>
<gene>
    <name evidence="1" type="ORF">IWQ57_003545</name>
</gene>
<sequence length="281" mass="30175">MAAELQPAKEAARVCSWEAVQRLCAREATLAEHRRQADAARHAAALALERARRIVRLRRAAAAAAQRVSEQREQVEARARCVEEAAAVCASGDETAAADDAGEPVAEAARVAGLVRHLRQERIILEDMRAMLARQRGRAAQAAGEAFPVELGVDGGWTVCGMRLARPDSAQGWQVAETAAGLGAVARCVEWVARCIVGVPLRFPLIPHGSRSTVVGPGGVELPLFMLRPADRPRLRAAVRLVEANVEQLLWAFGIAAADRHELLPNLTQLLMAIESASFAS</sequence>
<keyword evidence="2" id="KW-1185">Reference proteome</keyword>
<comment type="caution">
    <text evidence="1">The sequence shown here is derived from an EMBL/GenBank/DDBJ whole genome shotgun (WGS) entry which is preliminary data.</text>
</comment>
<name>A0ACC1JVY2_9FUNG</name>
<evidence type="ECO:0000313" key="1">
    <source>
        <dbReference type="EMBL" id="KAJ2768409.1"/>
    </source>
</evidence>
<accession>A0ACC1JVY2</accession>
<evidence type="ECO:0000313" key="2">
    <source>
        <dbReference type="Proteomes" id="UP001140234"/>
    </source>
</evidence>
<dbReference type="EMBL" id="JANBUJ010001182">
    <property type="protein sequence ID" value="KAJ2768409.1"/>
    <property type="molecule type" value="Genomic_DNA"/>
</dbReference>
<proteinExistence type="predicted"/>
<organism evidence="1 2">
    <name type="scientific">Coemansia nantahalensis</name>
    <dbReference type="NCBI Taxonomy" id="2789366"/>
    <lineage>
        <taxon>Eukaryota</taxon>
        <taxon>Fungi</taxon>
        <taxon>Fungi incertae sedis</taxon>
        <taxon>Zoopagomycota</taxon>
        <taxon>Kickxellomycotina</taxon>
        <taxon>Kickxellomycetes</taxon>
        <taxon>Kickxellales</taxon>
        <taxon>Kickxellaceae</taxon>
        <taxon>Coemansia</taxon>
    </lineage>
</organism>